<proteinExistence type="predicted"/>
<gene>
    <name evidence="1" type="ORF">GCK72_022883</name>
</gene>
<reference evidence="1 2" key="1">
    <citation type="submission" date="2019-12" db="EMBL/GenBank/DDBJ databases">
        <title>Chromosome-level assembly of the Caenorhabditis remanei genome.</title>
        <authorList>
            <person name="Teterina A.A."/>
            <person name="Willis J.H."/>
            <person name="Phillips P.C."/>
        </authorList>
    </citation>
    <scope>NUCLEOTIDE SEQUENCE [LARGE SCALE GENOMIC DNA]</scope>
    <source>
        <strain evidence="1 2">PX506</strain>
        <tissue evidence="1">Whole organism</tissue>
    </source>
</reference>
<evidence type="ECO:0000313" key="1">
    <source>
        <dbReference type="EMBL" id="KAF1746428.1"/>
    </source>
</evidence>
<accession>A0A6A5FUY7</accession>
<dbReference type="AlphaFoldDB" id="A0A6A5FUY7"/>
<dbReference type="SUPFAM" id="SSF110849">
    <property type="entry name" value="ParB/Sulfiredoxin"/>
    <property type="match status" value="1"/>
</dbReference>
<evidence type="ECO:0008006" key="3">
    <source>
        <dbReference type="Google" id="ProtNLM"/>
    </source>
</evidence>
<dbReference type="RefSeq" id="XP_053578676.1">
    <property type="nucleotide sequence ID" value="XM_053735110.1"/>
</dbReference>
<dbReference type="EMBL" id="WUAV01000006">
    <property type="protein sequence ID" value="KAF1746428.1"/>
    <property type="molecule type" value="Genomic_DNA"/>
</dbReference>
<organism evidence="1 2">
    <name type="scientific">Caenorhabditis remanei</name>
    <name type="common">Caenorhabditis vulgaris</name>
    <dbReference type="NCBI Taxonomy" id="31234"/>
    <lineage>
        <taxon>Eukaryota</taxon>
        <taxon>Metazoa</taxon>
        <taxon>Ecdysozoa</taxon>
        <taxon>Nematoda</taxon>
        <taxon>Chromadorea</taxon>
        <taxon>Rhabditida</taxon>
        <taxon>Rhabditina</taxon>
        <taxon>Rhabditomorpha</taxon>
        <taxon>Rhabditoidea</taxon>
        <taxon>Rhabditidae</taxon>
        <taxon>Peloderinae</taxon>
        <taxon>Caenorhabditis</taxon>
    </lineage>
</organism>
<dbReference type="KEGG" id="crq:GCK72_022883"/>
<protein>
    <recommendedName>
        <fullName evidence="3">ParB/Sulfiredoxin domain-containing protein</fullName>
    </recommendedName>
</protein>
<comment type="caution">
    <text evidence="1">The sequence shown here is derived from an EMBL/GenBank/DDBJ whole genome shotgun (WGS) entry which is preliminary data.</text>
</comment>
<dbReference type="InterPro" id="IPR036086">
    <property type="entry name" value="ParB/Sulfiredoxin_sf"/>
</dbReference>
<name>A0A6A5FUY7_CAERE</name>
<sequence length="712" mass="81205">MLSELVLGDVVVVCRQEAPEYLSSCFRNAKLVFLNDREKIRLKNYEQIKVPRSEPISNIFLDLEDRNLYLTNFVLDQNLLEIPVKAIAVFENKIAIFIGNKSLLFDPDRFGDGIQDAQFFKDIFHKGKVQDVQMNIQNKRTTKKYYEESAITYSDYSNSGELGVFTIEEYLSVDRVAQNFEKNLGSDDIDGANSSTNTSVQNMPIGFEKDCLNEIYEPTENPGKIVPVKPIPISALDSRKVREIEILRYMQKVDELLNGLTVNQKEVMVSADQITLSRNFATSDSTVRKMKNHLAKHSELPHPDPIIVVKQNENLQVVSGNRRVSAYKAMSRNKIWVSEIDSEDFLKFRLNSYFGSNVDADHELIVMKNIIKDLLSYLNISNSMLKTWTAIEKNRVFGKLFQSKMKLRHLLDIYPHERLMETLMKLSSDGLKFNGYSLRDIGRKYRKNPKSTNSALEAVTTDVELKNAISKLRPDVKFLLEEKNVPEDVAQELSIIYEDDLEFLNFARSSDLRCINRATPLSAVTDKFHVFLNKKKTSPPCSKTNFIVSNISDTEFDILLTANHEFALQATKIKESIFILSVGSLLSNSDHILLLPDQMGIEDCNGKLNNYVSLEIIIKVDGEILQGRAKTTFLSRCGITNRIIYTTDQLFGLSQEHKTYYIDFGGLISEELAKLLIPPDATIVVKTANQQQKLQKYFTRRVTESLTIAPTR</sequence>
<dbReference type="CTD" id="78777591"/>
<dbReference type="GeneID" id="78777591"/>
<evidence type="ECO:0000313" key="2">
    <source>
        <dbReference type="Proteomes" id="UP000483820"/>
    </source>
</evidence>
<dbReference type="Proteomes" id="UP000483820">
    <property type="component" value="Chromosome X"/>
</dbReference>